<dbReference type="PANTHER" id="PTHR15026:SF0">
    <property type="entry name" value="GUIDED ENTRY OF TAIL-ANCHORED PROTEINS FACTOR CAMLG"/>
    <property type="match status" value="1"/>
</dbReference>
<accession>A0A9P0HER6</accession>
<evidence type="ECO:0000256" key="1">
    <source>
        <dbReference type="SAM" id="MobiDB-lite"/>
    </source>
</evidence>
<feature type="compositionally biased region" description="Basic and acidic residues" evidence="1">
    <location>
        <begin position="37"/>
        <end position="47"/>
    </location>
</feature>
<dbReference type="Proteomes" id="UP001152798">
    <property type="component" value="Chromosome 4"/>
</dbReference>
<feature type="region of interest" description="Disordered" evidence="1">
    <location>
        <begin position="37"/>
        <end position="87"/>
    </location>
</feature>
<feature type="transmembrane region" description="Helical" evidence="2">
    <location>
        <begin position="159"/>
        <end position="177"/>
    </location>
</feature>
<dbReference type="OrthoDB" id="6621303at2759"/>
<gene>
    <name evidence="3" type="ORF">NEZAVI_LOCUS9669</name>
</gene>
<proteinExistence type="predicted"/>
<dbReference type="InterPro" id="IPR016719">
    <property type="entry name" value="CAMLG"/>
</dbReference>
<name>A0A9P0HER6_NEZVI</name>
<keyword evidence="2" id="KW-1133">Transmembrane helix</keyword>
<feature type="compositionally biased region" description="Polar residues" evidence="1">
    <location>
        <begin position="48"/>
        <end position="67"/>
    </location>
</feature>
<dbReference type="AlphaFoldDB" id="A0A9P0HER6"/>
<organism evidence="3 4">
    <name type="scientific">Nezara viridula</name>
    <name type="common">Southern green stink bug</name>
    <name type="synonym">Cimex viridulus</name>
    <dbReference type="NCBI Taxonomy" id="85310"/>
    <lineage>
        <taxon>Eukaryota</taxon>
        <taxon>Metazoa</taxon>
        <taxon>Ecdysozoa</taxon>
        <taxon>Arthropoda</taxon>
        <taxon>Hexapoda</taxon>
        <taxon>Insecta</taxon>
        <taxon>Pterygota</taxon>
        <taxon>Neoptera</taxon>
        <taxon>Paraneoptera</taxon>
        <taxon>Hemiptera</taxon>
        <taxon>Heteroptera</taxon>
        <taxon>Panheteroptera</taxon>
        <taxon>Pentatomomorpha</taxon>
        <taxon>Pentatomoidea</taxon>
        <taxon>Pentatomidae</taxon>
        <taxon>Pentatominae</taxon>
        <taxon>Nezara</taxon>
    </lineage>
</organism>
<reference evidence="3" key="1">
    <citation type="submission" date="2022-01" db="EMBL/GenBank/DDBJ databases">
        <authorList>
            <person name="King R."/>
        </authorList>
    </citation>
    <scope>NUCLEOTIDE SEQUENCE</scope>
</reference>
<keyword evidence="2" id="KW-0812">Transmembrane</keyword>
<dbReference type="PANTHER" id="PTHR15026">
    <property type="entry name" value="CALCIUM-SIGNAL MODULATING CYCLOPHILIN LIGAND CAML"/>
    <property type="match status" value="1"/>
</dbReference>
<sequence length="264" mass="29815">MPMSFPKSKMDSKTEAELRRQKILANAEARLRKIRRITLDEVEKESDGQTSKPSILSKESSEQTSKPSILLKDLKDNNNKENPKVPEILDDNRINKSISEAKTLTNGGLGNGLLNKFDNEQDVTLLNDKYNYGINSGVNLQSLQNVSRTHNLSQSKRQVCLDSIIFMILGILVRLLYSIGLSSIFNNNILGPFLVVCLPRVILYIKQKPELSLMYSVILLMGVKESTIKVPFRILSCLRTIVQSLALYLFSFFVTHCVLKELPL</sequence>
<evidence type="ECO:0000256" key="2">
    <source>
        <dbReference type="SAM" id="Phobius"/>
    </source>
</evidence>
<keyword evidence="4" id="KW-1185">Reference proteome</keyword>
<dbReference type="GO" id="GO:0071816">
    <property type="term" value="P:tail-anchored membrane protein insertion into ER membrane"/>
    <property type="evidence" value="ECO:0007669"/>
    <property type="project" value="TreeGrafter"/>
</dbReference>
<evidence type="ECO:0000313" key="4">
    <source>
        <dbReference type="Proteomes" id="UP001152798"/>
    </source>
</evidence>
<keyword evidence="2" id="KW-0472">Membrane</keyword>
<evidence type="ECO:0000313" key="3">
    <source>
        <dbReference type="EMBL" id="CAH1400427.1"/>
    </source>
</evidence>
<dbReference type="EMBL" id="OV725080">
    <property type="protein sequence ID" value="CAH1400427.1"/>
    <property type="molecule type" value="Genomic_DNA"/>
</dbReference>
<feature type="compositionally biased region" description="Basic and acidic residues" evidence="1">
    <location>
        <begin position="72"/>
        <end position="84"/>
    </location>
</feature>
<dbReference type="GO" id="GO:0043529">
    <property type="term" value="C:GET complex"/>
    <property type="evidence" value="ECO:0007669"/>
    <property type="project" value="TreeGrafter"/>
</dbReference>
<protein>
    <submittedName>
        <fullName evidence="3">Uncharacterized protein</fullName>
    </submittedName>
</protein>